<gene>
    <name evidence="2" type="ordered locus">MYSTI_01723</name>
</gene>
<evidence type="ECO:0000313" key="2">
    <source>
        <dbReference type="EMBL" id="AGC43055.1"/>
    </source>
</evidence>
<organism evidence="2 3">
    <name type="scientific">Myxococcus stipitatus (strain DSM 14675 / JCM 12634 / Mx s8)</name>
    <dbReference type="NCBI Taxonomy" id="1278073"/>
    <lineage>
        <taxon>Bacteria</taxon>
        <taxon>Pseudomonadati</taxon>
        <taxon>Myxococcota</taxon>
        <taxon>Myxococcia</taxon>
        <taxon>Myxococcales</taxon>
        <taxon>Cystobacterineae</taxon>
        <taxon>Myxococcaceae</taxon>
        <taxon>Myxococcus</taxon>
    </lineage>
</organism>
<dbReference type="GO" id="GO:0005737">
    <property type="term" value="C:cytoplasm"/>
    <property type="evidence" value="ECO:0007669"/>
    <property type="project" value="TreeGrafter"/>
</dbReference>
<evidence type="ECO:0000259" key="1">
    <source>
        <dbReference type="Pfam" id="PF01370"/>
    </source>
</evidence>
<proteinExistence type="predicted"/>
<dbReference type="Pfam" id="PF01370">
    <property type="entry name" value="Epimerase"/>
    <property type="match status" value="1"/>
</dbReference>
<dbReference type="PATRIC" id="fig|1278073.3.peg.1768"/>
<evidence type="ECO:0000313" key="3">
    <source>
        <dbReference type="Proteomes" id="UP000011131"/>
    </source>
</evidence>
<keyword evidence="3" id="KW-1185">Reference proteome</keyword>
<feature type="domain" description="NAD-dependent epimerase/dehydratase" evidence="1">
    <location>
        <begin position="3"/>
        <end position="129"/>
    </location>
</feature>
<dbReference type="AlphaFoldDB" id="L7U5E8"/>
<dbReference type="eggNOG" id="COG0451">
    <property type="taxonomic scope" value="Bacteria"/>
</dbReference>
<sequence length="326" mass="34331">MRVLIPGISGGIARKLALRLKHAGHEVAGVDVRPWETAREEGIEVFRGDVRKRAAEDVFRRWRPEAVVHMATVTAFTVPGAERGRINLDGTKAVFDHCATHGVKQLLFVGRHTFYGAAPDSPLYHSEDEPPRALEAIPELADLVASDLYAATALWRLPAVTTAVLRLPYTLGEPGTGTLATFLKGRRVPLVLGYDPLFHVLQEADVVSALHLALEKQLRGDLQRGGAAADSVVCHREGDGPHGGAVAGACVVIPDGKGGAAQVVDGGAGPPALSHRRGQPPVPGGDGVRIQAQRRGHTAHLPRGGAGSCLEWGALGTEGMGSVRAA</sequence>
<dbReference type="InterPro" id="IPR001509">
    <property type="entry name" value="Epimerase_deHydtase"/>
</dbReference>
<reference evidence="2 3" key="1">
    <citation type="journal article" date="2013" name="Genome Announc.">
        <title>Complete genome sequence of Myxococcus stipitatus strain DSM 14675, a fruiting myxobacterium.</title>
        <authorList>
            <person name="Huntley S."/>
            <person name="Kneip S."/>
            <person name="Treuner-Lange A."/>
            <person name="Sogaard-Andersen L."/>
        </authorList>
    </citation>
    <scope>NUCLEOTIDE SEQUENCE [LARGE SCALE GENOMIC DNA]</scope>
    <source>
        <strain evidence="3">DSM 14675 / JCM 12634 / Mx s8</strain>
    </source>
</reference>
<dbReference type="KEGG" id="msd:MYSTI_01723"/>
<dbReference type="Proteomes" id="UP000011131">
    <property type="component" value="Chromosome"/>
</dbReference>
<accession>L7U5E8</accession>
<dbReference type="InterPro" id="IPR051783">
    <property type="entry name" value="NAD(P)-dependent_oxidoreduct"/>
</dbReference>
<dbReference type="SUPFAM" id="SSF51735">
    <property type="entry name" value="NAD(P)-binding Rossmann-fold domains"/>
    <property type="match status" value="1"/>
</dbReference>
<dbReference type="PANTHER" id="PTHR48079:SF6">
    <property type="entry name" value="NAD(P)-BINDING DOMAIN-CONTAINING PROTEIN-RELATED"/>
    <property type="match status" value="1"/>
</dbReference>
<dbReference type="EMBL" id="CP004025">
    <property type="protein sequence ID" value="AGC43055.1"/>
    <property type="molecule type" value="Genomic_DNA"/>
</dbReference>
<dbReference type="Gene3D" id="3.40.50.720">
    <property type="entry name" value="NAD(P)-binding Rossmann-like Domain"/>
    <property type="match status" value="1"/>
</dbReference>
<protein>
    <recommendedName>
        <fullName evidence="1">NAD-dependent epimerase/dehydratase domain-containing protein</fullName>
    </recommendedName>
</protein>
<dbReference type="HOGENOM" id="CLU_852127_0_0_7"/>
<dbReference type="PANTHER" id="PTHR48079">
    <property type="entry name" value="PROTEIN YEEZ"/>
    <property type="match status" value="1"/>
</dbReference>
<name>L7U5E8_MYXSD</name>
<dbReference type="GO" id="GO:0004029">
    <property type="term" value="F:aldehyde dehydrogenase (NAD+) activity"/>
    <property type="evidence" value="ECO:0007669"/>
    <property type="project" value="TreeGrafter"/>
</dbReference>
<dbReference type="InterPro" id="IPR036291">
    <property type="entry name" value="NAD(P)-bd_dom_sf"/>
</dbReference>
<dbReference type="STRING" id="1278073.MYSTI_01723"/>